<keyword evidence="3" id="KW-0234">DNA repair</keyword>
<comment type="caution">
    <text evidence="5">The sequence shown here is derived from an EMBL/GenBank/DDBJ whole genome shotgun (WGS) entry which is preliminary data.</text>
</comment>
<evidence type="ECO:0000313" key="6">
    <source>
        <dbReference type="Proteomes" id="UP001600165"/>
    </source>
</evidence>
<evidence type="ECO:0000256" key="1">
    <source>
        <dbReference type="ARBA" id="ARBA00022763"/>
    </source>
</evidence>
<dbReference type="SUPFAM" id="SSF52980">
    <property type="entry name" value="Restriction endonuclease-like"/>
    <property type="match status" value="1"/>
</dbReference>
<evidence type="ECO:0000259" key="4">
    <source>
        <dbReference type="Pfam" id="PF12705"/>
    </source>
</evidence>
<keyword evidence="2" id="KW-0067">ATP-binding</keyword>
<dbReference type="EMBL" id="JBHZOL010000004">
    <property type="protein sequence ID" value="MFE4104774.1"/>
    <property type="molecule type" value="Genomic_DNA"/>
</dbReference>
<accession>A0ABW6I9L7</accession>
<sequence length="268" mass="30651">MAYFLSATKLQSYRRCPQAYYFRYERGLQTGTAFGTAALGTALHQTLAQFYQDWHYLTPLPDWEWLAACWSRSRDRLTPAQQSEGWQILQHYYATFVQSAGSFRRPLAVEGKIQGHLEAAGIEFKLSGRYDRLDFLADNRLELIDYKSSKSFHPPEASQEISVQLGLYYLALEQRYGHALGRLSLINLRTCEKASFEVTPDHKKQVQQLIGDLALQLRADQSWQPQPGDQCDRCDYRPYCPAIHACPQALPDEARTPPQLQLTLGIKG</sequence>
<dbReference type="Pfam" id="PF12705">
    <property type="entry name" value="PDDEXK_1"/>
    <property type="match status" value="1"/>
</dbReference>
<keyword evidence="6" id="KW-1185">Reference proteome</keyword>
<name>A0ABW6I9L7_9CYAN</name>
<gene>
    <name evidence="5" type="ORF">ACFVKH_00700</name>
</gene>
<keyword evidence="5" id="KW-0378">Hydrolase</keyword>
<evidence type="ECO:0000256" key="3">
    <source>
        <dbReference type="ARBA" id="ARBA00023204"/>
    </source>
</evidence>
<evidence type="ECO:0000313" key="5">
    <source>
        <dbReference type="EMBL" id="MFE4104774.1"/>
    </source>
</evidence>
<dbReference type="Gene3D" id="3.90.320.10">
    <property type="match status" value="1"/>
</dbReference>
<organism evidence="5 6">
    <name type="scientific">Almyronema epifaneia S1</name>
    <dbReference type="NCBI Taxonomy" id="2991925"/>
    <lineage>
        <taxon>Bacteria</taxon>
        <taxon>Bacillati</taxon>
        <taxon>Cyanobacteriota</taxon>
        <taxon>Cyanophyceae</taxon>
        <taxon>Nodosilineales</taxon>
        <taxon>Nodosilineaceae</taxon>
        <taxon>Almyronema</taxon>
        <taxon>Almyronema epifaneia</taxon>
    </lineage>
</organism>
<protein>
    <submittedName>
        <fullName evidence="5">RecB family exonuclease</fullName>
    </submittedName>
</protein>
<dbReference type="RefSeq" id="WP_377960380.1">
    <property type="nucleotide sequence ID" value="NZ_JBHZOL010000004.1"/>
</dbReference>
<keyword evidence="1" id="KW-0227">DNA damage</keyword>
<dbReference type="InterPro" id="IPR011335">
    <property type="entry name" value="Restrct_endonuc-II-like"/>
</dbReference>
<keyword evidence="5" id="KW-0269">Exonuclease</keyword>
<dbReference type="InterPro" id="IPR038726">
    <property type="entry name" value="PDDEXK_AddAB-type"/>
</dbReference>
<evidence type="ECO:0000256" key="2">
    <source>
        <dbReference type="ARBA" id="ARBA00022806"/>
    </source>
</evidence>
<keyword evidence="2" id="KW-0347">Helicase</keyword>
<reference evidence="5 6" key="1">
    <citation type="submission" date="2024-10" db="EMBL/GenBank/DDBJ databases">
        <authorList>
            <person name="Ratan Roy A."/>
            <person name="Morales Sandoval P.H."/>
            <person name="De Los Santos Villalobos S."/>
            <person name="Chakraborty S."/>
            <person name="Mukherjee J."/>
        </authorList>
    </citation>
    <scope>NUCLEOTIDE SEQUENCE [LARGE SCALE GENOMIC DNA]</scope>
    <source>
        <strain evidence="5 6">S1</strain>
    </source>
</reference>
<keyword evidence="5" id="KW-0540">Nuclease</keyword>
<dbReference type="Proteomes" id="UP001600165">
    <property type="component" value="Unassembled WGS sequence"/>
</dbReference>
<dbReference type="GO" id="GO:0004527">
    <property type="term" value="F:exonuclease activity"/>
    <property type="evidence" value="ECO:0007669"/>
    <property type="project" value="UniProtKB-KW"/>
</dbReference>
<dbReference type="InterPro" id="IPR011604">
    <property type="entry name" value="PDDEXK-like_dom_sf"/>
</dbReference>
<proteinExistence type="predicted"/>
<feature type="domain" description="PD-(D/E)XK endonuclease-like" evidence="4">
    <location>
        <begin position="5"/>
        <end position="241"/>
    </location>
</feature>
<keyword evidence="2" id="KW-0547">Nucleotide-binding</keyword>